<evidence type="ECO:0000313" key="1">
    <source>
        <dbReference type="EMBL" id="BEQ16732.1"/>
    </source>
</evidence>
<dbReference type="AlphaFoldDB" id="A0AAU9EJY0"/>
<name>A0AAU9EJY0_9BACT</name>
<protein>
    <submittedName>
        <fullName evidence="1">Uncharacterized protein</fullName>
    </submittedName>
</protein>
<organism evidence="1 2">
    <name type="scientific">Desulfoferula mesophila</name>
    <dbReference type="NCBI Taxonomy" id="3058419"/>
    <lineage>
        <taxon>Bacteria</taxon>
        <taxon>Pseudomonadati</taxon>
        <taxon>Thermodesulfobacteriota</taxon>
        <taxon>Desulfarculia</taxon>
        <taxon>Desulfarculales</taxon>
        <taxon>Desulfarculaceae</taxon>
        <taxon>Desulfoferula</taxon>
    </lineage>
</organism>
<dbReference type="EMBL" id="AP028679">
    <property type="protein sequence ID" value="BEQ16732.1"/>
    <property type="molecule type" value="Genomic_DNA"/>
</dbReference>
<evidence type="ECO:0000313" key="2">
    <source>
        <dbReference type="Proteomes" id="UP001366166"/>
    </source>
</evidence>
<dbReference type="KEGG" id="dmp:FAK_37980"/>
<sequence>MVADRAGGKNFIKAQPSFWGDVQQAMESWAEDAAYKLCKLQKRGDCVPVPQQ</sequence>
<gene>
    <name evidence="1" type="ORF">FAK_37980</name>
</gene>
<reference evidence="2" key="1">
    <citation type="journal article" date="2023" name="Arch. Microbiol.">
        <title>Desulfoferula mesophilus gen. nov. sp. nov., a mesophilic sulfate-reducing bacterium isolated from a brackish lake sediment.</title>
        <authorList>
            <person name="Watanabe T."/>
            <person name="Yabe T."/>
            <person name="Tsuji J.M."/>
            <person name="Fukui M."/>
        </authorList>
    </citation>
    <scope>NUCLEOTIDE SEQUENCE [LARGE SCALE GENOMIC DNA]</scope>
    <source>
        <strain evidence="2">12FAK</strain>
    </source>
</reference>
<proteinExistence type="predicted"/>
<keyword evidence="2" id="KW-1185">Reference proteome</keyword>
<accession>A0AAU9EJY0</accession>
<dbReference type="Proteomes" id="UP001366166">
    <property type="component" value="Chromosome"/>
</dbReference>